<comment type="caution">
    <text evidence="1">The sequence shown here is derived from an EMBL/GenBank/DDBJ whole genome shotgun (WGS) entry which is preliminary data.</text>
</comment>
<gene>
    <name evidence="1" type="ORF">BJY18_001256</name>
</gene>
<name>A0A840IMY3_9PSEU</name>
<dbReference type="InterPro" id="IPR029058">
    <property type="entry name" value="AB_hydrolase_fold"/>
</dbReference>
<proteinExistence type="predicted"/>
<accession>A0A840IMY3</accession>
<dbReference type="Proteomes" id="UP000581769">
    <property type="component" value="Unassembled WGS sequence"/>
</dbReference>
<evidence type="ECO:0000313" key="2">
    <source>
        <dbReference type="Proteomes" id="UP000581769"/>
    </source>
</evidence>
<organism evidence="1 2">
    <name type="scientific">Amycolatopsis jiangsuensis</name>
    <dbReference type="NCBI Taxonomy" id="1181879"/>
    <lineage>
        <taxon>Bacteria</taxon>
        <taxon>Bacillati</taxon>
        <taxon>Actinomycetota</taxon>
        <taxon>Actinomycetes</taxon>
        <taxon>Pseudonocardiales</taxon>
        <taxon>Pseudonocardiaceae</taxon>
        <taxon>Amycolatopsis</taxon>
    </lineage>
</organism>
<evidence type="ECO:0000313" key="1">
    <source>
        <dbReference type="EMBL" id="MBB4683771.1"/>
    </source>
</evidence>
<reference evidence="1 2" key="1">
    <citation type="submission" date="2020-08" db="EMBL/GenBank/DDBJ databases">
        <title>Sequencing the genomes of 1000 actinobacteria strains.</title>
        <authorList>
            <person name="Klenk H.-P."/>
        </authorList>
    </citation>
    <scope>NUCLEOTIDE SEQUENCE [LARGE SCALE GENOMIC DNA]</scope>
    <source>
        <strain evidence="1 2">DSM 45859</strain>
    </source>
</reference>
<dbReference type="Gene3D" id="3.40.50.1820">
    <property type="entry name" value="alpha/beta hydrolase"/>
    <property type="match status" value="1"/>
</dbReference>
<dbReference type="EMBL" id="JACHMG010000001">
    <property type="protein sequence ID" value="MBB4683771.1"/>
    <property type="molecule type" value="Genomic_DNA"/>
</dbReference>
<sequence length="37" mass="3716">MADYGIPMPVADVIGLLDAAGVAEAHLVGHDWGAIVA</sequence>
<dbReference type="SUPFAM" id="SSF53474">
    <property type="entry name" value="alpha/beta-Hydrolases"/>
    <property type="match status" value="1"/>
</dbReference>
<dbReference type="AlphaFoldDB" id="A0A840IMY3"/>
<keyword evidence="2" id="KW-1185">Reference proteome</keyword>
<dbReference type="RefSeq" id="WP_376774644.1">
    <property type="nucleotide sequence ID" value="NZ_JACHMG010000001.1"/>
</dbReference>
<protein>
    <submittedName>
        <fullName evidence="1">Pimeloyl-ACP methyl ester carboxylesterase</fullName>
    </submittedName>
</protein>